<dbReference type="SUPFAM" id="SSF52743">
    <property type="entry name" value="Subtilisin-like"/>
    <property type="match status" value="1"/>
</dbReference>
<dbReference type="GO" id="GO:0004252">
    <property type="term" value="F:serine-type endopeptidase activity"/>
    <property type="evidence" value="ECO:0007669"/>
    <property type="project" value="UniProtKB-UniRule"/>
</dbReference>
<evidence type="ECO:0000313" key="9">
    <source>
        <dbReference type="Proteomes" id="UP000011863"/>
    </source>
</evidence>
<dbReference type="EC" id="3.4.21.-" evidence="8"/>
<dbReference type="KEGG" id="aym:YM304_06920"/>
<dbReference type="EMBL" id="AP012057">
    <property type="protein sequence ID" value="BAN01006.1"/>
    <property type="molecule type" value="Genomic_DNA"/>
</dbReference>
<keyword evidence="6" id="KW-0732">Signal</keyword>
<dbReference type="SUPFAM" id="SSF141571">
    <property type="entry name" value="Pentapeptide repeat-like"/>
    <property type="match status" value="1"/>
</dbReference>
<evidence type="ECO:0000256" key="4">
    <source>
        <dbReference type="ARBA" id="ARBA00022825"/>
    </source>
</evidence>
<evidence type="ECO:0000256" key="1">
    <source>
        <dbReference type="ARBA" id="ARBA00011073"/>
    </source>
</evidence>
<proteinExistence type="inferred from homology"/>
<feature type="domain" description="Peptidase S8/S53" evidence="7">
    <location>
        <begin position="79"/>
        <end position="357"/>
    </location>
</feature>
<dbReference type="Proteomes" id="UP000011863">
    <property type="component" value="Chromosome"/>
</dbReference>
<keyword evidence="3 5" id="KW-0378">Hydrolase</keyword>
<protein>
    <submittedName>
        <fullName evidence="8">Subtilisin-like protease</fullName>
        <ecNumber evidence="8">3.4.21.-</ecNumber>
    </submittedName>
</protein>
<dbReference type="InterPro" id="IPR050131">
    <property type="entry name" value="Peptidase_S8_subtilisin-like"/>
</dbReference>
<dbReference type="GO" id="GO:0006508">
    <property type="term" value="P:proteolysis"/>
    <property type="evidence" value="ECO:0007669"/>
    <property type="project" value="UniProtKB-KW"/>
</dbReference>
<reference evidence="8 9" key="1">
    <citation type="journal article" date="2013" name="Int. J. Syst. Evol. Microbiol.">
        <title>Ilumatobacter nonamiense sp. nov. and Ilumatobacter coccineum sp. nov., isolated from seashore sand.</title>
        <authorList>
            <person name="Matsumoto A."/>
            <person name="Kasai H."/>
            <person name="Matsuo Y."/>
            <person name="Shizuri Y."/>
            <person name="Ichikawa N."/>
            <person name="Fujita N."/>
            <person name="Omura S."/>
            <person name="Takahashi Y."/>
        </authorList>
    </citation>
    <scope>NUCLEOTIDE SEQUENCE [LARGE SCALE GENOMIC DNA]</scope>
    <source>
        <strain evidence="9">NBRC 103263 / KCTC 29153 / YM16-304</strain>
    </source>
</reference>
<sequence length="520" mass="54808">MADIATHSSKRPGGRRIARRSLFVAIGASLAATSLAAPADARLLPLFGNDSKPAAELGSMYSVVDQIGARTLWERGVTGEGVNVAVIDTGVAPVEALSGPDKVIAMVDLSAEAGVPEAEYLDTYGHGTHMTGIIAGRTPGADPATSEDHPEWFLGVAPDAGIVSVKVGDNTGAVDVSQVIAGIDWVVEFQDELDISVLNLSFGSDSLHTYLTDPLTHAVERAWAAGIVVVVAAGNDGLGIGLSSPATDPDVITVGGLRALSNTRYEIPDWASNGNIVLRNPDIGAPGAHIQSLRSPGSRADVEHPEGRIDDQLFLGSGSSQAAAVTSGAAALLLSERPWLTNDQVKDLLKRSANSRSVPWLTQIYRGHGALRVDTASRLSPRSGRQYNLPALGTGTLDGARGTASLSIAGIELSGEVSIVGGDWTGARWTGARWTAGEWDGARWTGGEWRGARWTDATWTGARWTGARWTGADWAGARWTGEEWTGSSWSGARWTGARWTGTEWSGARWTGTRWMSTTWS</sequence>
<dbReference type="InterPro" id="IPR036852">
    <property type="entry name" value="Peptidase_S8/S53_dom_sf"/>
</dbReference>
<comment type="similarity">
    <text evidence="1 5">Belongs to the peptidase S8 family.</text>
</comment>
<feature type="active site" description="Charge relay system" evidence="5">
    <location>
        <position position="320"/>
    </location>
</feature>
<evidence type="ECO:0000313" key="8">
    <source>
        <dbReference type="EMBL" id="BAN01006.1"/>
    </source>
</evidence>
<dbReference type="Gene3D" id="3.40.50.200">
    <property type="entry name" value="Peptidase S8/S53 domain"/>
    <property type="match status" value="1"/>
</dbReference>
<accession>A0A6C7EAF6</accession>
<dbReference type="PANTHER" id="PTHR43806:SF11">
    <property type="entry name" value="CEREVISIN-RELATED"/>
    <property type="match status" value="1"/>
</dbReference>
<keyword evidence="4 5" id="KW-0720">Serine protease</keyword>
<dbReference type="Gene3D" id="2.160.20.80">
    <property type="entry name" value="E3 ubiquitin-protein ligase SopA"/>
    <property type="match status" value="1"/>
</dbReference>
<keyword evidence="9" id="KW-1185">Reference proteome</keyword>
<dbReference type="PROSITE" id="PS51892">
    <property type="entry name" value="SUBTILASE"/>
    <property type="match status" value="1"/>
</dbReference>
<evidence type="ECO:0000256" key="5">
    <source>
        <dbReference type="PROSITE-ProRule" id="PRU01240"/>
    </source>
</evidence>
<feature type="active site" description="Charge relay system" evidence="5">
    <location>
        <position position="88"/>
    </location>
</feature>
<dbReference type="RefSeq" id="WP_015440254.1">
    <property type="nucleotide sequence ID" value="NC_020520.1"/>
</dbReference>
<evidence type="ECO:0000256" key="3">
    <source>
        <dbReference type="ARBA" id="ARBA00022801"/>
    </source>
</evidence>
<feature type="active site" description="Charge relay system" evidence="5">
    <location>
        <position position="126"/>
    </location>
</feature>
<name>A0A6C7EAF6_ILUCY</name>
<dbReference type="Pfam" id="PF00082">
    <property type="entry name" value="Peptidase_S8"/>
    <property type="match status" value="1"/>
</dbReference>
<dbReference type="PANTHER" id="PTHR43806">
    <property type="entry name" value="PEPTIDASE S8"/>
    <property type="match status" value="1"/>
</dbReference>
<evidence type="ECO:0000259" key="7">
    <source>
        <dbReference type="Pfam" id="PF00082"/>
    </source>
</evidence>
<dbReference type="AlphaFoldDB" id="A0A6C7EAF6"/>
<evidence type="ECO:0000256" key="2">
    <source>
        <dbReference type="ARBA" id="ARBA00022670"/>
    </source>
</evidence>
<dbReference type="PRINTS" id="PR00723">
    <property type="entry name" value="SUBTILISIN"/>
</dbReference>
<organism evidence="8 9">
    <name type="scientific">Ilumatobacter coccineus (strain NBRC 103263 / KCTC 29153 / YM16-304)</name>
    <dbReference type="NCBI Taxonomy" id="1313172"/>
    <lineage>
        <taxon>Bacteria</taxon>
        <taxon>Bacillati</taxon>
        <taxon>Actinomycetota</taxon>
        <taxon>Acidimicrobiia</taxon>
        <taxon>Acidimicrobiales</taxon>
        <taxon>Ilumatobacteraceae</taxon>
        <taxon>Ilumatobacter</taxon>
    </lineage>
</organism>
<feature type="chain" id="PRO_5038874570" evidence="6">
    <location>
        <begin position="37"/>
        <end position="520"/>
    </location>
</feature>
<keyword evidence="2 5" id="KW-0645">Protease</keyword>
<dbReference type="OrthoDB" id="9795680at2"/>
<feature type="signal peptide" evidence="6">
    <location>
        <begin position="1"/>
        <end position="36"/>
    </location>
</feature>
<dbReference type="InterPro" id="IPR000209">
    <property type="entry name" value="Peptidase_S8/S53_dom"/>
</dbReference>
<evidence type="ECO:0000256" key="6">
    <source>
        <dbReference type="SAM" id="SignalP"/>
    </source>
</evidence>
<dbReference type="InterPro" id="IPR015500">
    <property type="entry name" value="Peptidase_S8_subtilisin-rel"/>
</dbReference>
<gene>
    <name evidence="8" type="ORF">YM304_06920</name>
</gene>